<dbReference type="SUPFAM" id="SSF56112">
    <property type="entry name" value="Protein kinase-like (PK-like)"/>
    <property type="match status" value="1"/>
</dbReference>
<proteinExistence type="inferred from homology"/>
<evidence type="ECO:0000256" key="2">
    <source>
        <dbReference type="ARBA" id="ARBA00022527"/>
    </source>
</evidence>
<dbReference type="Gene3D" id="1.10.510.10">
    <property type="entry name" value="Transferase(Phosphotransferase) domain 1"/>
    <property type="match status" value="1"/>
</dbReference>
<keyword evidence="12" id="KW-1185">Reference proteome</keyword>
<feature type="domain" description="EF-hand" evidence="10">
    <location>
        <begin position="435"/>
        <end position="470"/>
    </location>
</feature>
<gene>
    <name evidence="11" type="ORF">EBH_0011390</name>
</gene>
<feature type="domain" description="Protein kinase" evidence="9">
    <location>
        <begin position="52"/>
        <end position="343"/>
    </location>
</feature>
<dbReference type="SUPFAM" id="SSF47473">
    <property type="entry name" value="EF-hand"/>
    <property type="match status" value="1"/>
</dbReference>
<feature type="compositionally biased region" description="Polar residues" evidence="8">
    <location>
        <begin position="571"/>
        <end position="583"/>
    </location>
</feature>
<reference evidence="11" key="1">
    <citation type="submission" date="2013-10" db="EMBL/GenBank/DDBJ databases">
        <title>Genomic analysis of the causative agents of coccidiosis in chickens.</title>
        <authorList>
            <person name="Reid A.J."/>
            <person name="Blake D."/>
            <person name="Billington K."/>
            <person name="Browne H."/>
            <person name="Dunn M."/>
            <person name="Hung S."/>
            <person name="Kawahara F."/>
            <person name="Miranda-Saavedra D."/>
            <person name="Mourier T."/>
            <person name="Nagra H."/>
            <person name="Otto T.D."/>
            <person name="Rawlings N."/>
            <person name="Sanchez A."/>
            <person name="Sanders M."/>
            <person name="Subramaniam C."/>
            <person name="Tay Y."/>
            <person name="Dear P."/>
            <person name="Doerig C."/>
            <person name="Gruber A."/>
            <person name="Parkinson J."/>
            <person name="Shirley M."/>
            <person name="Wan K.L."/>
            <person name="Berriman M."/>
            <person name="Tomley F."/>
            <person name="Pain A."/>
        </authorList>
    </citation>
    <scope>NUCLEOTIDE SEQUENCE [LARGE SCALE GENOMIC DNA]</scope>
    <source>
        <strain evidence="11">Houghton</strain>
    </source>
</reference>
<keyword evidence="5 11" id="KW-0418">Kinase</keyword>
<evidence type="ECO:0000256" key="7">
    <source>
        <dbReference type="ARBA" id="ARBA00024334"/>
    </source>
</evidence>
<dbReference type="AlphaFoldDB" id="U6LAJ6"/>
<dbReference type="PANTHER" id="PTHR24349">
    <property type="entry name" value="SERINE/THREONINE-PROTEIN KINASE"/>
    <property type="match status" value="1"/>
</dbReference>
<dbReference type="Proteomes" id="UP000030750">
    <property type="component" value="Unassembled WGS sequence"/>
</dbReference>
<dbReference type="GO" id="GO:0005509">
    <property type="term" value="F:calcium ion binding"/>
    <property type="evidence" value="ECO:0007669"/>
    <property type="project" value="InterPro"/>
</dbReference>
<organism evidence="11 12">
    <name type="scientific">Eimeria brunetti</name>
    <dbReference type="NCBI Taxonomy" id="51314"/>
    <lineage>
        <taxon>Eukaryota</taxon>
        <taxon>Sar</taxon>
        <taxon>Alveolata</taxon>
        <taxon>Apicomplexa</taxon>
        <taxon>Conoidasida</taxon>
        <taxon>Coccidia</taxon>
        <taxon>Eucoccidiorida</taxon>
        <taxon>Eimeriorina</taxon>
        <taxon>Eimeriidae</taxon>
        <taxon>Eimeria</taxon>
    </lineage>
</organism>
<dbReference type="GO" id="GO:0005524">
    <property type="term" value="F:ATP binding"/>
    <property type="evidence" value="ECO:0007669"/>
    <property type="project" value="UniProtKB-KW"/>
</dbReference>
<evidence type="ECO:0000259" key="10">
    <source>
        <dbReference type="PROSITE" id="PS50222"/>
    </source>
</evidence>
<evidence type="ECO:0000256" key="4">
    <source>
        <dbReference type="ARBA" id="ARBA00022741"/>
    </source>
</evidence>
<evidence type="ECO:0000259" key="9">
    <source>
        <dbReference type="PROSITE" id="PS50011"/>
    </source>
</evidence>
<dbReference type="PROSITE" id="PS50222">
    <property type="entry name" value="EF_HAND_2"/>
    <property type="match status" value="2"/>
</dbReference>
<dbReference type="GO" id="GO:0004674">
    <property type="term" value="F:protein serine/threonine kinase activity"/>
    <property type="evidence" value="ECO:0007669"/>
    <property type="project" value="UniProtKB-KW"/>
</dbReference>
<dbReference type="Pfam" id="PF13499">
    <property type="entry name" value="EF-hand_7"/>
    <property type="match status" value="1"/>
</dbReference>
<dbReference type="VEuPathDB" id="ToxoDB:EBH_0011390"/>
<feature type="compositionally biased region" description="Polar residues" evidence="8">
    <location>
        <begin position="601"/>
        <end position="610"/>
    </location>
</feature>
<dbReference type="Gene3D" id="1.10.238.10">
    <property type="entry name" value="EF-hand"/>
    <property type="match status" value="1"/>
</dbReference>
<dbReference type="InterPro" id="IPR000719">
    <property type="entry name" value="Prot_kinase_dom"/>
</dbReference>
<sequence>MGAGQSLNHLRGRDAPVAGLSRIRGIQADARTSNSQTTILSDVAQQPQQNIIRYTSRLMRDAIGSVYSFDFSVLRREEAGKVCRVTCRRSGRKAEALVIPEMIDASAHVQIERLLEVFEDDRAVYLVSEYCPGGSLYDCLAALQKCPEEVAKTWTLQMVRAIGFLQGCGVVHRNLRLESWQLTSQGCFPPLKLYGLSHSTRWHKKEGRLNAACGLLEYTSPAHCVNAFICDCMPNVYVMSSTDVLLGRYTDACDMWSLGVIVYQLLCGRPPFVGTQQQKIRQILSGDVNWLHLDIALVLVCLPVLAVTVLPHSKRWSTLVPQEKGKAQQAPHPESQGIPHMFPESLGIYWALCCGGDFASSLDSAVVGSLFANASHSSVGRLTAEDLKRTLQREQPEPLGNEEVEDIFDALDINKDGEILFTVFAAAMIGTLVEAEDSLLQKAFTKLDVDCDGRLSVDDCRWAFGGTLFGQTLSAALEQEETEGGPLDFDHFCTLVREKGKPMHRRAYKTRIAVGGAKNEQRTNERHVHHQPESMHSNSPASPRAAVAGANGTGVRTERNQSSRDSGEASDGQQQRASSGCGTSSFAGGGAPLASASSPSRQKPLTASPN</sequence>
<evidence type="ECO:0000256" key="3">
    <source>
        <dbReference type="ARBA" id="ARBA00022679"/>
    </source>
</evidence>
<dbReference type="EMBL" id="HG710332">
    <property type="protein sequence ID" value="CDJ46243.1"/>
    <property type="molecule type" value="Genomic_DNA"/>
</dbReference>
<evidence type="ECO:0000256" key="6">
    <source>
        <dbReference type="ARBA" id="ARBA00022840"/>
    </source>
</evidence>
<evidence type="ECO:0000313" key="12">
    <source>
        <dbReference type="Proteomes" id="UP000030750"/>
    </source>
</evidence>
<evidence type="ECO:0000256" key="1">
    <source>
        <dbReference type="ARBA" id="ARBA00001946"/>
    </source>
</evidence>
<reference evidence="11" key="2">
    <citation type="submission" date="2013-10" db="EMBL/GenBank/DDBJ databases">
        <authorList>
            <person name="Aslett M."/>
        </authorList>
    </citation>
    <scope>NUCLEOTIDE SEQUENCE [LARGE SCALE GENOMIC DNA]</scope>
    <source>
        <strain evidence="11">Houghton</strain>
    </source>
</reference>
<keyword evidence="3" id="KW-0808">Transferase</keyword>
<comment type="similarity">
    <text evidence="7">Belongs to the protein kinase superfamily. Ser/Thr protein kinase family. CDPK subfamily.</text>
</comment>
<evidence type="ECO:0000256" key="8">
    <source>
        <dbReference type="SAM" id="MobiDB-lite"/>
    </source>
</evidence>
<accession>U6LAJ6</accession>
<dbReference type="InterPro" id="IPR011992">
    <property type="entry name" value="EF-hand-dom_pair"/>
</dbReference>
<dbReference type="InterPro" id="IPR050205">
    <property type="entry name" value="CDPK_Ser/Thr_kinases"/>
</dbReference>
<dbReference type="Pfam" id="PF00069">
    <property type="entry name" value="Pkinase"/>
    <property type="match status" value="1"/>
</dbReference>
<evidence type="ECO:0000313" key="11">
    <source>
        <dbReference type="EMBL" id="CDJ46243.1"/>
    </source>
</evidence>
<name>U6LAJ6_9EIME</name>
<dbReference type="InterPro" id="IPR011009">
    <property type="entry name" value="Kinase-like_dom_sf"/>
</dbReference>
<keyword evidence="4" id="KW-0547">Nucleotide-binding</keyword>
<protein>
    <submittedName>
        <fullName evidence="11">CAM kinase, CDPK family, putative</fullName>
    </submittedName>
</protein>
<dbReference type="InterPro" id="IPR002048">
    <property type="entry name" value="EF_hand_dom"/>
</dbReference>
<dbReference type="SMART" id="SM00054">
    <property type="entry name" value="EFh"/>
    <property type="match status" value="2"/>
</dbReference>
<feature type="domain" description="EF-hand" evidence="10">
    <location>
        <begin position="399"/>
        <end position="434"/>
    </location>
</feature>
<comment type="cofactor">
    <cofactor evidence="1">
        <name>Mg(2+)</name>
        <dbReference type="ChEBI" id="CHEBI:18420"/>
    </cofactor>
</comment>
<evidence type="ECO:0000256" key="5">
    <source>
        <dbReference type="ARBA" id="ARBA00022777"/>
    </source>
</evidence>
<keyword evidence="6" id="KW-0067">ATP-binding</keyword>
<feature type="region of interest" description="Disordered" evidence="8">
    <location>
        <begin position="510"/>
        <end position="610"/>
    </location>
</feature>
<dbReference type="PROSITE" id="PS50011">
    <property type="entry name" value="PROTEIN_KINASE_DOM"/>
    <property type="match status" value="1"/>
</dbReference>
<feature type="compositionally biased region" description="Basic and acidic residues" evidence="8">
    <location>
        <begin position="556"/>
        <end position="567"/>
    </location>
</feature>
<dbReference type="OrthoDB" id="40902at2759"/>
<feature type="compositionally biased region" description="Basic and acidic residues" evidence="8">
    <location>
        <begin position="519"/>
        <end position="533"/>
    </location>
</feature>
<keyword evidence="2" id="KW-0723">Serine/threonine-protein kinase</keyword>
<dbReference type="SMART" id="SM00220">
    <property type="entry name" value="S_TKc"/>
    <property type="match status" value="1"/>
</dbReference>